<keyword evidence="1 2" id="KW-0732">Signal</keyword>
<dbReference type="NCBIfam" id="NF038402">
    <property type="entry name" value="TroA_like"/>
    <property type="match status" value="1"/>
</dbReference>
<dbReference type="Gene3D" id="3.40.50.1980">
    <property type="entry name" value="Nitrogenase molybdenum iron protein domain"/>
    <property type="match status" value="2"/>
</dbReference>
<dbReference type="Pfam" id="PF01497">
    <property type="entry name" value="Peripla_BP_2"/>
    <property type="match status" value="1"/>
</dbReference>
<reference evidence="5" key="1">
    <citation type="journal article" date="2019" name="Int. J. Syst. Evol. Microbiol.">
        <title>The Global Catalogue of Microorganisms (GCM) 10K type strain sequencing project: providing services to taxonomists for standard genome sequencing and annotation.</title>
        <authorList>
            <consortium name="The Broad Institute Genomics Platform"/>
            <consortium name="The Broad Institute Genome Sequencing Center for Infectious Disease"/>
            <person name="Wu L."/>
            <person name="Ma J."/>
        </authorList>
    </citation>
    <scope>NUCLEOTIDE SEQUENCE [LARGE SCALE GENOMIC DNA]</scope>
    <source>
        <strain evidence="5">JCM 17066</strain>
    </source>
</reference>
<evidence type="ECO:0000313" key="4">
    <source>
        <dbReference type="EMBL" id="MFC5474659.1"/>
    </source>
</evidence>
<evidence type="ECO:0000256" key="2">
    <source>
        <dbReference type="SAM" id="SignalP"/>
    </source>
</evidence>
<dbReference type="InterPro" id="IPR002491">
    <property type="entry name" value="ABC_transptr_periplasmic_BD"/>
</dbReference>
<keyword evidence="5" id="KW-1185">Reference proteome</keyword>
<feature type="signal peptide" evidence="2">
    <location>
        <begin position="1"/>
        <end position="18"/>
    </location>
</feature>
<dbReference type="PROSITE" id="PS50983">
    <property type="entry name" value="FE_B12_PBP"/>
    <property type="match status" value="1"/>
</dbReference>
<feature type="chain" id="PRO_5047028959" evidence="2">
    <location>
        <begin position="19"/>
        <end position="294"/>
    </location>
</feature>
<dbReference type="InterPro" id="IPR050902">
    <property type="entry name" value="ABC_Transporter_SBP"/>
</dbReference>
<evidence type="ECO:0000259" key="3">
    <source>
        <dbReference type="PROSITE" id="PS50983"/>
    </source>
</evidence>
<evidence type="ECO:0000256" key="1">
    <source>
        <dbReference type="ARBA" id="ARBA00022729"/>
    </source>
</evidence>
<protein>
    <submittedName>
        <fullName evidence="4">Cobalamin-binding protein</fullName>
    </submittedName>
</protein>
<dbReference type="SUPFAM" id="SSF53807">
    <property type="entry name" value="Helical backbone' metal receptor"/>
    <property type="match status" value="1"/>
</dbReference>
<comment type="caution">
    <text evidence="4">The sequence shown here is derived from an EMBL/GenBank/DDBJ whole genome shotgun (WGS) entry which is preliminary data.</text>
</comment>
<evidence type="ECO:0000313" key="5">
    <source>
        <dbReference type="Proteomes" id="UP001596045"/>
    </source>
</evidence>
<proteinExistence type="predicted"/>
<organism evidence="4 5">
    <name type="scientific">Paraherbaspirillum soli</name>
    <dbReference type="NCBI Taxonomy" id="631222"/>
    <lineage>
        <taxon>Bacteria</taxon>
        <taxon>Pseudomonadati</taxon>
        <taxon>Pseudomonadota</taxon>
        <taxon>Betaproteobacteria</taxon>
        <taxon>Burkholderiales</taxon>
        <taxon>Oxalobacteraceae</taxon>
        <taxon>Paraherbaspirillum</taxon>
    </lineage>
</organism>
<dbReference type="InterPro" id="IPR054828">
    <property type="entry name" value="Vit_B12_bind_prot"/>
</dbReference>
<dbReference type="EMBL" id="JBHSMT010000021">
    <property type="protein sequence ID" value="MFC5474659.1"/>
    <property type="molecule type" value="Genomic_DNA"/>
</dbReference>
<accession>A0ABW0M8X6</accession>
<dbReference type="Proteomes" id="UP001596045">
    <property type="component" value="Unassembled WGS sequence"/>
</dbReference>
<dbReference type="PANTHER" id="PTHR30535">
    <property type="entry name" value="VITAMIN B12-BINDING PROTEIN"/>
    <property type="match status" value="1"/>
</dbReference>
<dbReference type="CDD" id="cd01144">
    <property type="entry name" value="BtuF"/>
    <property type="match status" value="1"/>
</dbReference>
<gene>
    <name evidence="4" type="ORF">ACFPM8_11915</name>
</gene>
<dbReference type="PANTHER" id="PTHR30535:SF34">
    <property type="entry name" value="MOLYBDATE-BINDING PROTEIN MOLA"/>
    <property type="match status" value="1"/>
</dbReference>
<name>A0ABW0M8X6_9BURK</name>
<feature type="domain" description="Fe/B12 periplasmic-binding" evidence="3">
    <location>
        <begin position="38"/>
        <end position="287"/>
    </location>
</feature>
<sequence length="294" mass="32295">MRYLFFVLFGLLPLAASAAISVHDDAGNTVVLQRPAQRIVTLAPHATELVFAAGGGERIVGAVDYSDYPPAARSIPRIGDSRQLDIERLIALKPDLLVLWLYDNSTHQLEQLRALGIPIFYSEPRKLAEIPDSVLRLGQLLGSEKIARKTAAELNQKLSNLANQYRARSPVRVFYQVWDRPLYTLNGQHIVSDAIRLCGGENIFAKLPAMAPSVSVESVLLENPEAVITGATHQQASSGLEIWKQYPALLAVRRGNLFVLDADLLSRAGPRMIDGAAALCQSLEQARSRRVGQR</sequence>
<dbReference type="RefSeq" id="WP_378997798.1">
    <property type="nucleotide sequence ID" value="NZ_JBHSMT010000021.1"/>
</dbReference>